<gene>
    <name evidence="3" type="primary">LgM4147LRVhigh.11.00360.00290</name>
    <name evidence="3" type="ORF">BN36_1111120</name>
</gene>
<protein>
    <submittedName>
        <fullName evidence="3">Uncharacterized protein</fullName>
    </submittedName>
</protein>
<evidence type="ECO:0000256" key="2">
    <source>
        <dbReference type="SAM" id="Phobius"/>
    </source>
</evidence>
<reference evidence="3" key="1">
    <citation type="submission" date="2012-08" db="EMBL/GenBank/DDBJ databases">
        <title>Comparative genomics of metastatic and non-metastatic Leishmania guyanensis provides insights into polygenic factors involved in Leishmania RNA virus infection.</title>
        <authorList>
            <person name="Smith D."/>
            <person name="Hertz-Fowler C."/>
            <person name="Martin R."/>
            <person name="Dickens N."/>
            <person name="Fasel N."/>
            <person name="Falquet L."/>
            <person name="Beverley S."/>
            <person name="Zangger H."/>
            <person name="Calderon-Copete S."/>
            <person name="Mottram J."/>
            <person name="Xenarios I."/>
        </authorList>
    </citation>
    <scope>NUCLEOTIDE SEQUENCE</scope>
    <source>
        <strain evidence="3">MHOM/BR/75/M4147/SSU:IR2SAT-LUC</strain>
    </source>
</reference>
<feature type="region of interest" description="Disordered" evidence="1">
    <location>
        <begin position="109"/>
        <end position="287"/>
    </location>
</feature>
<feature type="compositionally biased region" description="Polar residues" evidence="1">
    <location>
        <begin position="181"/>
        <end position="195"/>
    </location>
</feature>
<feature type="compositionally biased region" description="Polar residues" evidence="1">
    <location>
        <begin position="641"/>
        <end position="658"/>
    </location>
</feature>
<keyword evidence="2" id="KW-0472">Membrane</keyword>
<feature type="region of interest" description="Disordered" evidence="1">
    <location>
        <begin position="461"/>
        <end position="481"/>
    </location>
</feature>
<dbReference type="EMBL" id="CALQ01000312">
    <property type="protein sequence ID" value="CCM13598.1"/>
    <property type="molecule type" value="Genomic_DNA"/>
</dbReference>
<accession>A0A1E1IR90</accession>
<name>A0A1E1IR90_LEIGU</name>
<feature type="transmembrane region" description="Helical" evidence="2">
    <location>
        <begin position="65"/>
        <end position="84"/>
    </location>
</feature>
<keyword evidence="2" id="KW-1133">Transmembrane helix</keyword>
<organism evidence="3">
    <name type="scientific">Leishmania guyanensis</name>
    <dbReference type="NCBI Taxonomy" id="5670"/>
    <lineage>
        <taxon>Eukaryota</taxon>
        <taxon>Discoba</taxon>
        <taxon>Euglenozoa</taxon>
        <taxon>Kinetoplastea</taxon>
        <taxon>Metakinetoplastina</taxon>
        <taxon>Trypanosomatida</taxon>
        <taxon>Trypanosomatidae</taxon>
        <taxon>Leishmaniinae</taxon>
        <taxon>Leishmania</taxon>
        <taxon>Leishmania guyanensis species complex</taxon>
    </lineage>
</organism>
<dbReference type="AlphaFoldDB" id="A0A1E1IR90"/>
<evidence type="ECO:0000313" key="3">
    <source>
        <dbReference type="EMBL" id="CCM13598.1"/>
    </source>
</evidence>
<evidence type="ECO:0000256" key="1">
    <source>
        <dbReference type="SAM" id="MobiDB-lite"/>
    </source>
</evidence>
<sequence length="985" mass="107164">MPMYSDEDAEVVVRMKPASADAWRKGKSCAAQRSATTHGRAAVGVTRGVTSVWLQRRGRMLWRRYWVIGVALLLTVLLVAQLLLARPALGPAPSTTSVGNAKVEDMKAGQRVVASTTAPQRLEKNCTTLRPPVSTEAVVDSWKNDAAATPSNEGDGIGEESRSPTTEVPLVTASPPLSAPDDTSSAFESTYSPPQEQVADASLSAGAKGNTAEMTVGAETSDPSMEDLLGSPVHTSATIGNQSSQQQQQPTPVKHVSSQQPQKSQEEKEMHPSDVPPPRPAPWVKGGGSVRLSHSFSVLTVLADPPLTTPHLSADATNRVHDKEARLLQRATVGLYRSGVTQHASFHEWLLVHNRVLEVATQKREEAVVQAWWRAACSKQEGAAAPSVAELTSTSKLLPRVRVAGLPHTSLNSPQLTKLAFALLHGFRLVVTEYVVLHDLRWTLTEASGLVFGDTADTTGATSTGRANSADPSASDSSNGSVVQREITLALQTLSKNAFTSLPTMVVNQARSGAAEDVHAYHLRVYASQEWRQPEREAALQSQLIAYVQRVQLPTTASPSVAESAPEPVPDTPIASAATTTNNARATAGAEATATSELRVQHGLPIVAYSASAHFHCQRAPLYGIRIPAPLWLRHSRHTSEAPSRSTHYSAQGRNTSTPSPPFTTLCEALVSSQLGLGDAYAVQRNTFYRVFCKEWLQFTLLPSPQAPTRRNAGLATASEAETADLMANLRKVATQRENDVEEQRMDITQGLGDGLCTVEWVAHLKAAQLHYRKMAERERWRAANSTRFTATTAAHDITEIAAHPFVSTEAPTAVPQLALSNAAGWSPYLNQYATLLFSEDTVQLSRVAGTYLAFLPNVSYALQHIRHTMEDKLALVSLKYAVERTRRFTSLKQPDDREVVCLPSHLSRVHRHAVMYKTQWFLTNLALRCVQHKSACLGGLFDSEERTLQNMGRYFSTTSKWSRGEFRVCMSSGAYVSDPFNDLL</sequence>
<feature type="region of interest" description="Disordered" evidence="1">
    <location>
        <begin position="638"/>
        <end position="661"/>
    </location>
</feature>
<keyword evidence="2" id="KW-0812">Transmembrane</keyword>
<proteinExistence type="predicted"/>